<evidence type="ECO:0000256" key="7">
    <source>
        <dbReference type="ARBA" id="ARBA00022553"/>
    </source>
</evidence>
<dbReference type="GO" id="GO:0005813">
    <property type="term" value="C:centrosome"/>
    <property type="evidence" value="ECO:0007669"/>
    <property type="project" value="UniProtKB-SubCell"/>
</dbReference>
<dbReference type="InterPro" id="IPR008603">
    <property type="entry name" value="DCTN4"/>
</dbReference>
<keyword evidence="11" id="KW-0206">Cytoskeleton</keyword>
<accession>A0A9Q0RZQ6</accession>
<evidence type="ECO:0000313" key="16">
    <source>
        <dbReference type="Proteomes" id="UP001151699"/>
    </source>
</evidence>
<evidence type="ECO:0000256" key="14">
    <source>
        <dbReference type="ARBA" id="ARBA00093507"/>
    </source>
</evidence>
<sequence>MANIVEPSCVNYVCSCGYLNPITKLYFCRYCLKLRCGFCVCHEVDSHFCCNCLENIPSGEAKLKRNQCNKCFDCPSCQHTLSSRATTVQVPKKSDGDGSKSAATVDTKPRKMYYLTCLACRWTSRDVGIPDQVTATGQWPECEYSSATRFSMLMEHYQNVVQQEKQEKQDLWRRKAPKQHKYPNLTDRTGLTASMIRRQMGLSEKTAPKVKQSTISPSLSSDVVSELPQDIFSKEINLGNITTIKQRLSHPSVQPSTVNNLYPLNKNLSIKRSLRCRQCEHNIVKPEYNPLSVKYRIQLFASYHVPEVRLMKCGPLEAGVSTQILIKIINPTLHEMTITIMDLPTHEEESLIIEEMKKKSDKQSLGPLASLNSAFSRQASLNEEPKFVDQKVTGTIALPDSSFMLQQRDDSTEYDDDHQSSREEPKFVVWRRSNKVAVELTVNPLDCKSGDEVIVGFSMQYTYVNTATSSGTDKKEPQTHALTSRVYLRIGKIK</sequence>
<evidence type="ECO:0000256" key="1">
    <source>
        <dbReference type="ARBA" id="ARBA00004300"/>
    </source>
</evidence>
<evidence type="ECO:0000256" key="3">
    <source>
        <dbReference type="ARBA" id="ARBA00004544"/>
    </source>
</evidence>
<dbReference type="GO" id="GO:0001725">
    <property type="term" value="C:stress fiber"/>
    <property type="evidence" value="ECO:0007669"/>
    <property type="project" value="UniProtKB-SubCell"/>
</dbReference>
<dbReference type="EMBL" id="WJQU01000003">
    <property type="protein sequence ID" value="KAJ6640095.1"/>
    <property type="molecule type" value="Genomic_DNA"/>
</dbReference>
<evidence type="ECO:0000256" key="8">
    <source>
        <dbReference type="ARBA" id="ARBA00022843"/>
    </source>
</evidence>
<evidence type="ECO:0000256" key="5">
    <source>
        <dbReference type="ARBA" id="ARBA00022490"/>
    </source>
</evidence>
<reference evidence="15" key="1">
    <citation type="submission" date="2022-07" db="EMBL/GenBank/DDBJ databases">
        <authorList>
            <person name="Trinca V."/>
            <person name="Uliana J.V.C."/>
            <person name="Torres T.T."/>
            <person name="Ward R.J."/>
            <person name="Monesi N."/>
        </authorList>
    </citation>
    <scope>NUCLEOTIDE SEQUENCE</scope>
    <source>
        <strain evidence="15">HSMRA1968</strain>
        <tissue evidence="15">Whole embryos</tissue>
    </source>
</reference>
<evidence type="ECO:0000256" key="4">
    <source>
        <dbReference type="ARBA" id="ARBA00004657"/>
    </source>
</evidence>
<evidence type="ECO:0000256" key="2">
    <source>
        <dbReference type="ARBA" id="ARBA00004529"/>
    </source>
</evidence>
<keyword evidence="9" id="KW-0007">Acetylation</keyword>
<organism evidence="15 16">
    <name type="scientific">Pseudolycoriella hygida</name>
    <dbReference type="NCBI Taxonomy" id="35572"/>
    <lineage>
        <taxon>Eukaryota</taxon>
        <taxon>Metazoa</taxon>
        <taxon>Ecdysozoa</taxon>
        <taxon>Arthropoda</taxon>
        <taxon>Hexapoda</taxon>
        <taxon>Insecta</taxon>
        <taxon>Pterygota</taxon>
        <taxon>Neoptera</taxon>
        <taxon>Endopterygota</taxon>
        <taxon>Diptera</taxon>
        <taxon>Nematocera</taxon>
        <taxon>Sciaroidea</taxon>
        <taxon>Sciaridae</taxon>
        <taxon>Pseudolycoriella</taxon>
    </lineage>
</organism>
<dbReference type="PANTHER" id="PTHR13034:SF2">
    <property type="entry name" value="DYNACTIN SUBUNIT 4"/>
    <property type="match status" value="1"/>
</dbReference>
<keyword evidence="5" id="KW-0963">Cytoplasm</keyword>
<keyword evidence="8" id="KW-0832">Ubl conjugation</keyword>
<proteinExistence type="inferred from homology"/>
<protein>
    <recommendedName>
        <fullName evidence="13">Dynactin subunit 4</fullName>
    </recommendedName>
</protein>
<keyword evidence="7" id="KW-0597">Phosphoprotein</keyword>
<name>A0A9Q0RZQ6_9DIPT</name>
<keyword evidence="10" id="KW-0175">Coiled coil</keyword>
<comment type="subunit">
    <text evidence="14">Subunit of dynactin, a multiprotein complex part of a tripartite complex with dynein and a adapter, such as BICDL1, BICD2 or HOOK3. The dynactin complex is built around ACTR1A/ACTB filament and consists of an actin-related filament composed of a shoulder domain, a pointed end and a barbed end. Its length is defined by its flexible shoulder domain. The soulder is composed of 2 DCTN1 subunits, 4 DCTN2 and 2 DCTN3. The 4 DCNT2 (via N-terminus) bind the ACTR1A filament and act as molecular rulers to determine the length. The pointed end is important for binding dynein-dynactin cargo adapters. Consists of 4 subunits: ACTR10, DCNT4, DCTN5 and DCTN6. The barbed end is composed of a CAPZA1:CAPZB heterodimers, which binds ACTR1A/ACTB filament and dynactin and stabilizes dynactin. Interacts with ATP7B, but not ATP7A, in a copper-dependent manner. Interacts with ANK2; this interaction is required for localization at costameres. Interacts with N4BP2L1.</text>
</comment>
<comment type="subcellular location">
    <subcellularLocation>
        <location evidence="3">Cytoplasm</location>
        <location evidence="3">Cell cortex</location>
    </subcellularLocation>
    <subcellularLocation>
        <location evidence="1">Cytoplasm</location>
        <location evidence="1">Cytoskeleton</location>
        <location evidence="1">Microtubule organizing center</location>
        <location evidence="1">Centrosome</location>
    </subcellularLocation>
    <subcellularLocation>
        <location evidence="2">Cytoplasm</location>
        <location evidence="2">Cytoskeleton</location>
        <location evidence="2">Stress fiber</location>
    </subcellularLocation>
    <subcellularLocation>
        <location evidence="4">Cytoplasm</location>
        <location evidence="4">Myofibril</location>
    </subcellularLocation>
</comment>
<evidence type="ECO:0000256" key="11">
    <source>
        <dbReference type="ARBA" id="ARBA00023212"/>
    </source>
</evidence>
<keyword evidence="6" id="KW-1017">Isopeptide bond</keyword>
<gene>
    <name evidence="15" type="primary">DCTN4</name>
    <name evidence="15" type="ORF">Bhyg_12844</name>
</gene>
<dbReference type="GO" id="GO:0005869">
    <property type="term" value="C:dynactin complex"/>
    <property type="evidence" value="ECO:0007669"/>
    <property type="project" value="InterPro"/>
</dbReference>
<dbReference type="PANTHER" id="PTHR13034">
    <property type="entry name" value="DYNACTIN P62 SUBUNIT"/>
    <property type="match status" value="1"/>
</dbReference>
<evidence type="ECO:0000256" key="13">
    <source>
        <dbReference type="ARBA" id="ARBA00034864"/>
    </source>
</evidence>
<dbReference type="OrthoDB" id="283815at2759"/>
<dbReference type="Pfam" id="PF05502">
    <property type="entry name" value="Dynactin_p62"/>
    <property type="match status" value="2"/>
</dbReference>
<dbReference type="Proteomes" id="UP001151699">
    <property type="component" value="Chromosome X"/>
</dbReference>
<dbReference type="GO" id="GO:0005938">
    <property type="term" value="C:cell cortex"/>
    <property type="evidence" value="ECO:0007669"/>
    <property type="project" value="UniProtKB-SubCell"/>
</dbReference>
<keyword evidence="16" id="KW-1185">Reference proteome</keyword>
<evidence type="ECO:0000313" key="15">
    <source>
        <dbReference type="EMBL" id="KAJ6640095.1"/>
    </source>
</evidence>
<evidence type="ECO:0000256" key="10">
    <source>
        <dbReference type="ARBA" id="ARBA00023054"/>
    </source>
</evidence>
<dbReference type="GO" id="GO:0030016">
    <property type="term" value="C:myofibril"/>
    <property type="evidence" value="ECO:0007669"/>
    <property type="project" value="UniProtKB-SubCell"/>
</dbReference>
<comment type="caution">
    <text evidence="15">The sequence shown here is derived from an EMBL/GenBank/DDBJ whole genome shotgun (WGS) entry which is preliminary data.</text>
</comment>
<evidence type="ECO:0000256" key="12">
    <source>
        <dbReference type="ARBA" id="ARBA00034776"/>
    </source>
</evidence>
<comment type="similarity">
    <text evidence="12">Belongs to the dynactin subunit 4 family.</text>
</comment>
<evidence type="ECO:0000256" key="6">
    <source>
        <dbReference type="ARBA" id="ARBA00022499"/>
    </source>
</evidence>
<dbReference type="AlphaFoldDB" id="A0A9Q0RZQ6"/>
<evidence type="ECO:0000256" key="9">
    <source>
        <dbReference type="ARBA" id="ARBA00022990"/>
    </source>
</evidence>